<protein>
    <submittedName>
        <fullName evidence="1">Uncharacterized protein</fullName>
    </submittedName>
</protein>
<dbReference type="AlphaFoldDB" id="A0A8T2UAW3"/>
<dbReference type="PANTHER" id="PTHR35754:SF2">
    <property type="entry name" value="ATP SYNTHASE SUBUNIT B"/>
    <property type="match status" value="1"/>
</dbReference>
<organism evidence="1 2">
    <name type="scientific">Ceratopteris richardii</name>
    <name type="common">Triangle waterfern</name>
    <dbReference type="NCBI Taxonomy" id="49495"/>
    <lineage>
        <taxon>Eukaryota</taxon>
        <taxon>Viridiplantae</taxon>
        <taxon>Streptophyta</taxon>
        <taxon>Embryophyta</taxon>
        <taxon>Tracheophyta</taxon>
        <taxon>Polypodiopsida</taxon>
        <taxon>Polypodiidae</taxon>
        <taxon>Polypodiales</taxon>
        <taxon>Pteridineae</taxon>
        <taxon>Pteridaceae</taxon>
        <taxon>Parkerioideae</taxon>
        <taxon>Ceratopteris</taxon>
    </lineage>
</organism>
<dbReference type="EMBL" id="CM035413">
    <property type="protein sequence ID" value="KAH7431670.1"/>
    <property type="molecule type" value="Genomic_DNA"/>
</dbReference>
<comment type="caution">
    <text evidence="1">The sequence shown here is derived from an EMBL/GenBank/DDBJ whole genome shotgun (WGS) entry which is preliminary data.</text>
</comment>
<evidence type="ECO:0000313" key="1">
    <source>
        <dbReference type="EMBL" id="KAH7431670.1"/>
    </source>
</evidence>
<dbReference type="Proteomes" id="UP000825935">
    <property type="component" value="Chromosome 8"/>
</dbReference>
<accession>A0A8T2UAW3</accession>
<dbReference type="OMA" id="CALTHKM"/>
<sequence>MEELQELAALQSKISLLSRYALSSQHSSDDLLLAKFVLLLVEYCRNASDMSKKCTYLAIQLQKVSQSQAFLEDLFNDQMSSTRVCGFNKLVSEHPTSSNCMEEPALISLRDLERANSTLEDFCRSYFMFHEMDVQIVSNIFKHLPTLAFVEAFIYKIDEQREGLLLASEEILSRMVAEDDSFQPLHETLLKRNLWTSRIEEELKTGLNYWKLEQTLCKSLLLGNEISISDVMKAVRLKSFDYRVLNLLLYKILDQPVNELHMEFLEASELLVEISDDLSHFAGRYLEE</sequence>
<dbReference type="OrthoDB" id="511315at2759"/>
<dbReference type="PANTHER" id="PTHR35754">
    <property type="entry name" value="ATP SYNTHASE SUBUNIT B"/>
    <property type="match status" value="1"/>
</dbReference>
<keyword evidence="2" id="KW-1185">Reference proteome</keyword>
<reference evidence="1" key="1">
    <citation type="submission" date="2021-08" db="EMBL/GenBank/DDBJ databases">
        <title>WGS assembly of Ceratopteris richardii.</title>
        <authorList>
            <person name="Marchant D.B."/>
            <person name="Chen G."/>
            <person name="Jenkins J."/>
            <person name="Shu S."/>
            <person name="Leebens-Mack J."/>
            <person name="Grimwood J."/>
            <person name="Schmutz J."/>
            <person name="Soltis P."/>
            <person name="Soltis D."/>
            <person name="Chen Z.-H."/>
        </authorList>
    </citation>
    <scope>NUCLEOTIDE SEQUENCE</scope>
    <source>
        <strain evidence="1">Whitten #5841</strain>
        <tissue evidence="1">Leaf</tissue>
    </source>
</reference>
<gene>
    <name evidence="1" type="ORF">KP509_08G060100</name>
</gene>
<evidence type="ECO:0000313" key="2">
    <source>
        <dbReference type="Proteomes" id="UP000825935"/>
    </source>
</evidence>
<name>A0A8T2UAW3_CERRI</name>
<proteinExistence type="predicted"/>